<dbReference type="GO" id="GO:0005975">
    <property type="term" value="P:carbohydrate metabolic process"/>
    <property type="evidence" value="ECO:0007669"/>
    <property type="project" value="InterPro"/>
</dbReference>
<dbReference type="EMBL" id="BDQX01000108">
    <property type="protein sequence ID" value="GBG07775.1"/>
    <property type="molecule type" value="Genomic_DNA"/>
</dbReference>
<dbReference type="Gene3D" id="2.60.40.1180">
    <property type="entry name" value="Golgi alpha-mannosidase II"/>
    <property type="match status" value="1"/>
</dbReference>
<name>A0A2R5ENU4_9BACL</name>
<dbReference type="SMART" id="SM00642">
    <property type="entry name" value="Aamy"/>
    <property type="match status" value="1"/>
</dbReference>
<dbReference type="Pfam" id="PF16657">
    <property type="entry name" value="Malt_amylase_C"/>
    <property type="match status" value="1"/>
</dbReference>
<organism evidence="5 6">
    <name type="scientific">Paenibacillus agaridevorans</name>
    <dbReference type="NCBI Taxonomy" id="171404"/>
    <lineage>
        <taxon>Bacteria</taxon>
        <taxon>Bacillati</taxon>
        <taxon>Bacillota</taxon>
        <taxon>Bacilli</taxon>
        <taxon>Bacillales</taxon>
        <taxon>Paenibacillaceae</taxon>
        <taxon>Paenibacillus</taxon>
    </lineage>
</organism>
<evidence type="ECO:0000256" key="3">
    <source>
        <dbReference type="ARBA" id="ARBA00023295"/>
    </source>
</evidence>
<dbReference type="AlphaFoldDB" id="A0A2R5ENU4"/>
<evidence type="ECO:0000313" key="6">
    <source>
        <dbReference type="Proteomes" id="UP000245202"/>
    </source>
</evidence>
<evidence type="ECO:0000259" key="4">
    <source>
        <dbReference type="SMART" id="SM00642"/>
    </source>
</evidence>
<gene>
    <name evidence="5" type="ORF">PAT3040_02336</name>
</gene>
<dbReference type="Gene3D" id="3.20.20.80">
    <property type="entry name" value="Glycosidases"/>
    <property type="match status" value="1"/>
</dbReference>
<dbReference type="SUPFAM" id="SSF51445">
    <property type="entry name" value="(Trans)glycosidases"/>
    <property type="match status" value="1"/>
</dbReference>
<dbReference type="Pfam" id="PF00128">
    <property type="entry name" value="Alpha-amylase"/>
    <property type="match status" value="1"/>
</dbReference>
<dbReference type="InterPro" id="IPR013783">
    <property type="entry name" value="Ig-like_fold"/>
</dbReference>
<protein>
    <submittedName>
        <fullName evidence="5">Alpha-glycosidase</fullName>
    </submittedName>
</protein>
<accession>A0A2R5ENU4</accession>
<dbReference type="InterPro" id="IPR004185">
    <property type="entry name" value="Glyco_hydro_13_lg-like_dom"/>
</dbReference>
<keyword evidence="2" id="KW-0378">Hydrolase</keyword>
<dbReference type="InterPro" id="IPR017853">
    <property type="entry name" value="GH"/>
</dbReference>
<sequence>MMIMLEAVYHRMGQNWSYAYNDSTLHIRIRTKRNNVPRIDLHCGDKYNSEKYKETISMERLASDGLFDYWQAAVQPRFRRLVYYFALHSDNGEILYFLEKGFFDQPPKVMYEGLFDFSYLNPQDVHMPPAWVKDAVFYQIFPERFANGDPSNDPEGVQEWGGTPSAGNFFGGDLQGVIDHLDYLSELGINALYFNPLFAATTNHKYDTADYMRIDPHFGTNEKLRELVDACHARGIRVLLDAVFNHCGHTFPPFVDVLNNGPDSRYADWFHIREWPLRVVDGIPTYDTFAFEPIMPKLNTANEEVKAYLLNVGRFWLEEMGLDGWRLDVANEVDHQFWREFRSEIKRINPSAYILGEIMHDSMPWLQGDQFDAVMNYPFTNILLNFFARRLTNAAEFAQAIGTQLAGYPQQVTEVSFNLLGSHDTTRLLTLCGGNVERMKLATLFQLTYLGAPCIYYGDEIGMDGEHDPLNRKCMEWDKSKQNTELLSFFRSMISLRKAHPALRGSGLRFLPVPEHPQLLIYERWDGNERFLFMLNNEDAPVVAAIPAAHPAGSWRTVNSEPYATVEESAVQVALPPYGYTILHAPAAGTAG</sequence>
<dbReference type="Gene3D" id="3.90.400.10">
    <property type="entry name" value="Oligo-1,6-glucosidase, Domain 2"/>
    <property type="match status" value="1"/>
</dbReference>
<dbReference type="CDD" id="cd11338">
    <property type="entry name" value="AmyAc_CMD"/>
    <property type="match status" value="1"/>
</dbReference>
<evidence type="ECO:0000256" key="2">
    <source>
        <dbReference type="ARBA" id="ARBA00022801"/>
    </source>
</evidence>
<dbReference type="Proteomes" id="UP000245202">
    <property type="component" value="Unassembled WGS sequence"/>
</dbReference>
<feature type="domain" description="Glycosyl hydrolase family 13 catalytic" evidence="4">
    <location>
        <begin position="139"/>
        <end position="497"/>
    </location>
</feature>
<dbReference type="InterPro" id="IPR045857">
    <property type="entry name" value="O16G_dom_2"/>
</dbReference>
<comment type="similarity">
    <text evidence="1">Belongs to the glycosyl hydrolase 13 family.</text>
</comment>
<proteinExistence type="inferred from homology"/>
<dbReference type="InterPro" id="IPR006047">
    <property type="entry name" value="GH13_cat_dom"/>
</dbReference>
<evidence type="ECO:0000313" key="5">
    <source>
        <dbReference type="EMBL" id="GBG07775.1"/>
    </source>
</evidence>
<evidence type="ECO:0000256" key="1">
    <source>
        <dbReference type="ARBA" id="ARBA00008061"/>
    </source>
</evidence>
<dbReference type="PANTHER" id="PTHR10357">
    <property type="entry name" value="ALPHA-AMYLASE FAMILY MEMBER"/>
    <property type="match status" value="1"/>
</dbReference>
<comment type="caution">
    <text evidence="5">The sequence shown here is derived from an EMBL/GenBank/DDBJ whole genome shotgun (WGS) entry which is preliminary data.</text>
</comment>
<dbReference type="Pfam" id="PF02903">
    <property type="entry name" value="Alpha-amylase_N"/>
    <property type="match status" value="1"/>
</dbReference>
<dbReference type="InterPro" id="IPR013780">
    <property type="entry name" value="Glyco_hydro_b"/>
</dbReference>
<dbReference type="GO" id="GO:0004553">
    <property type="term" value="F:hydrolase activity, hydrolyzing O-glycosyl compounds"/>
    <property type="evidence" value="ECO:0007669"/>
    <property type="project" value="InterPro"/>
</dbReference>
<dbReference type="SUPFAM" id="SSF51011">
    <property type="entry name" value="Glycosyl hydrolase domain"/>
    <property type="match status" value="1"/>
</dbReference>
<dbReference type="Gene3D" id="2.60.40.10">
    <property type="entry name" value="Immunoglobulins"/>
    <property type="match status" value="1"/>
</dbReference>
<reference evidence="5 6" key="1">
    <citation type="submission" date="2017-08" db="EMBL/GenBank/DDBJ databases">
        <title>Substantial Increase in Enzyme Production by Combined Drug-Resistance Mutations in Paenibacillus agaridevorans.</title>
        <authorList>
            <person name="Tanaka Y."/>
            <person name="Funane K."/>
            <person name="Hosaka T."/>
            <person name="Shiwa Y."/>
            <person name="Fujita N."/>
            <person name="Miyazaki T."/>
            <person name="Yoshikawa H."/>
            <person name="Murakami K."/>
            <person name="Kasahara K."/>
            <person name="Inaoka T."/>
            <person name="Hiraga Y."/>
            <person name="Ochi K."/>
        </authorList>
    </citation>
    <scope>NUCLEOTIDE SEQUENCE [LARGE SCALE GENOMIC DNA]</scope>
    <source>
        <strain evidence="5 6">T-3040</strain>
    </source>
</reference>
<keyword evidence="3 5" id="KW-0326">Glycosidase</keyword>
<dbReference type="PANTHER" id="PTHR10357:SF210">
    <property type="entry name" value="MALTODEXTRIN GLUCOSIDASE"/>
    <property type="match status" value="1"/>
</dbReference>
<keyword evidence="6" id="KW-1185">Reference proteome</keyword>
<dbReference type="CDD" id="cd02857">
    <property type="entry name" value="E_set_CDase_PDE_N"/>
    <property type="match status" value="1"/>
</dbReference>
<dbReference type="InterPro" id="IPR032091">
    <property type="entry name" value="Malt_amylase-like_C"/>
</dbReference>